<organism evidence="10 11">
    <name type="scientific">Jatropha curcas</name>
    <name type="common">Barbados nut</name>
    <dbReference type="NCBI Taxonomy" id="180498"/>
    <lineage>
        <taxon>Eukaryota</taxon>
        <taxon>Viridiplantae</taxon>
        <taxon>Streptophyta</taxon>
        <taxon>Embryophyta</taxon>
        <taxon>Tracheophyta</taxon>
        <taxon>Spermatophyta</taxon>
        <taxon>Magnoliopsida</taxon>
        <taxon>eudicotyledons</taxon>
        <taxon>Gunneridae</taxon>
        <taxon>Pentapetalae</taxon>
        <taxon>rosids</taxon>
        <taxon>fabids</taxon>
        <taxon>Malpighiales</taxon>
        <taxon>Euphorbiaceae</taxon>
        <taxon>Crotonoideae</taxon>
        <taxon>Jatropheae</taxon>
        <taxon>Jatropha</taxon>
    </lineage>
</organism>
<name>A0A067LF62_JATCU</name>
<evidence type="ECO:0000313" key="11">
    <source>
        <dbReference type="Proteomes" id="UP000027138"/>
    </source>
</evidence>
<keyword evidence="11" id="KW-1185">Reference proteome</keyword>
<dbReference type="AlphaFoldDB" id="A0A067LF62"/>
<evidence type="ECO:0000256" key="4">
    <source>
        <dbReference type="ARBA" id="ARBA00022821"/>
    </source>
</evidence>
<evidence type="ECO:0000259" key="9">
    <source>
        <dbReference type="Pfam" id="PF25019"/>
    </source>
</evidence>
<feature type="domain" description="Disease resistance N-terminal" evidence="7">
    <location>
        <begin position="10"/>
        <end position="103"/>
    </location>
</feature>
<proteinExistence type="predicted"/>
<evidence type="ECO:0000256" key="3">
    <source>
        <dbReference type="ARBA" id="ARBA00022741"/>
    </source>
</evidence>
<keyword evidence="3" id="KW-0547">Nucleotide-binding</keyword>
<accession>A0A067LF62</accession>
<evidence type="ECO:0000256" key="5">
    <source>
        <dbReference type="ARBA" id="ARBA00022840"/>
    </source>
</evidence>
<dbReference type="InterPro" id="IPR032675">
    <property type="entry name" value="LRR_dom_sf"/>
</dbReference>
<evidence type="ECO:0000259" key="8">
    <source>
        <dbReference type="Pfam" id="PF23559"/>
    </source>
</evidence>
<evidence type="ECO:0000313" key="10">
    <source>
        <dbReference type="EMBL" id="KDP45868.1"/>
    </source>
</evidence>
<dbReference type="Gene3D" id="1.10.8.430">
    <property type="entry name" value="Helical domain of apoptotic protease-activating factors"/>
    <property type="match status" value="1"/>
</dbReference>
<evidence type="ECO:0000256" key="2">
    <source>
        <dbReference type="ARBA" id="ARBA00022737"/>
    </source>
</evidence>
<keyword evidence="4" id="KW-0611">Plant defense</keyword>
<evidence type="ECO:0000256" key="1">
    <source>
        <dbReference type="ARBA" id="ARBA00022614"/>
    </source>
</evidence>
<protein>
    <recommendedName>
        <fullName evidence="12">Disease resistance RPP13-like protein 1</fullName>
    </recommendedName>
</protein>
<dbReference type="SUPFAM" id="SSF52058">
    <property type="entry name" value="L domain-like"/>
    <property type="match status" value="1"/>
</dbReference>
<dbReference type="Pfam" id="PF25019">
    <property type="entry name" value="LRR_R13L1-DRL21"/>
    <property type="match status" value="1"/>
</dbReference>
<evidence type="ECO:0008006" key="12">
    <source>
        <dbReference type="Google" id="ProtNLM"/>
    </source>
</evidence>
<dbReference type="Gene3D" id="3.40.50.300">
    <property type="entry name" value="P-loop containing nucleotide triphosphate hydrolases"/>
    <property type="match status" value="1"/>
</dbReference>
<dbReference type="OrthoDB" id="37484at2759"/>
<dbReference type="InterPro" id="IPR041118">
    <property type="entry name" value="Rx_N"/>
</dbReference>
<dbReference type="InterPro" id="IPR058922">
    <property type="entry name" value="WHD_DRP"/>
</dbReference>
<evidence type="ECO:0000259" key="7">
    <source>
        <dbReference type="Pfam" id="PF18052"/>
    </source>
</evidence>
<dbReference type="KEGG" id="jcu:105637510"/>
<keyword evidence="5" id="KW-0067">ATP-binding</keyword>
<dbReference type="GO" id="GO:0006952">
    <property type="term" value="P:defense response"/>
    <property type="evidence" value="ECO:0007669"/>
    <property type="project" value="UniProtKB-KW"/>
</dbReference>
<dbReference type="GO" id="GO:0005524">
    <property type="term" value="F:ATP binding"/>
    <property type="evidence" value="ECO:0007669"/>
    <property type="project" value="UniProtKB-KW"/>
</dbReference>
<dbReference type="PRINTS" id="PR00364">
    <property type="entry name" value="DISEASERSIST"/>
</dbReference>
<dbReference type="Pfam" id="PF18052">
    <property type="entry name" value="Rx_N"/>
    <property type="match status" value="1"/>
</dbReference>
<dbReference type="FunFam" id="3.40.50.300:FF:001091">
    <property type="entry name" value="Probable disease resistance protein At1g61300"/>
    <property type="match status" value="1"/>
</dbReference>
<evidence type="ECO:0000259" key="6">
    <source>
        <dbReference type="Pfam" id="PF00931"/>
    </source>
</evidence>
<dbReference type="GO" id="GO:0043531">
    <property type="term" value="F:ADP binding"/>
    <property type="evidence" value="ECO:0007669"/>
    <property type="project" value="InterPro"/>
</dbReference>
<sequence>MAGALVGGSFLSAFLQVLFDRMTSPKFVGFFKAKKLNNGLLKKLNATMICVNGFLDDAEEKQISNPAIKKWLDELKDAVYDADDLFDEITCEALRLELEDPSQTSINQAFRFISSFNPFKKGLQLEEKLVEILDRLEYLVKLKDAFGLKEGIGENPSLQKTPTTCLVNEFGVYGRDDDKEAIMELVLSNGSELGVIPIVGMGGIGKTTLAQLVYNDSRAQQWFDIKAWVFVSEEFNVSKITKDVIEEVTGKICDSRNLNQLQLDLKERLKENRFFLVLDDVWNEKHADWDILLRPLKFGAQGSKIIVTTRNESVASLVQTFPSYHLKELMNDDCWFLFARHAFDGGNSVSHPQLEEIGRKIVEMCKGLPLAVKTLGGVLRSNRDINEWKKILTSKMWFLSKGDILPALRLSYQYLPSHLKRCFAYCSLFPKDYEFKKKELVLLWMAEGFIVQSHGNKDMEVGGAYFDDLVSRSFFQESNGHQSCFVMHDLISDLAKFVGKEFCFWLEGENPCTVAKKTRHFSYVRTRNDTSRKFGYICEARFLRTFLPMEHSLSKRWLPSTISDEVVHDLLPKLEYLRVLSLTQYGNIIRLTDSIGDLKHLRYLNLSGASLERLPESLGSLYNLQTLILHRCRNFVQLPSTLGKLLNMCHLDIRKTNLKEMPPQMGKLKNLQILTNFVLGEHGGSRIKELGNLQHIQGTLDIYNLQYVVVYEDALEANLKDKEQLKKLKLTWNGSCKDSLHERGVLEQLQPHKKVEGLSITGYGGTRFPNWVGESSFSDLVELMLSGCKNCSFLPPLGQLASLRFLLIEEFDGIEIIGPEFYGSIKNPFRSLETLIFQKMALWREWISDLDKNEGEAFPLLQQLCIRMCPNLTKALPSYLSSLTSLEIRECQQLVASVSKATTICGLEVIEKSRALLRLEQLPSGLFSLLSDECCLLFFKESVSLREREKKMKGANYFCIEKYVA</sequence>
<dbReference type="InterPro" id="IPR036388">
    <property type="entry name" value="WH-like_DNA-bd_sf"/>
</dbReference>
<keyword evidence="1" id="KW-0433">Leucine-rich repeat</keyword>
<dbReference type="InterPro" id="IPR042197">
    <property type="entry name" value="Apaf_helical"/>
</dbReference>
<dbReference type="Gene3D" id="1.20.5.4130">
    <property type="match status" value="1"/>
</dbReference>
<dbReference type="SUPFAM" id="SSF52540">
    <property type="entry name" value="P-loop containing nucleoside triphosphate hydrolases"/>
    <property type="match status" value="1"/>
</dbReference>
<dbReference type="Gene3D" id="1.10.10.10">
    <property type="entry name" value="Winged helix-like DNA-binding domain superfamily/Winged helix DNA-binding domain"/>
    <property type="match status" value="1"/>
</dbReference>
<dbReference type="Pfam" id="PF23559">
    <property type="entry name" value="WHD_DRP"/>
    <property type="match status" value="1"/>
</dbReference>
<gene>
    <name evidence="10" type="ORF">JCGZ_15312</name>
</gene>
<feature type="domain" description="NB-ARC" evidence="6">
    <location>
        <begin position="176"/>
        <end position="344"/>
    </location>
</feature>
<dbReference type="GO" id="GO:0051707">
    <property type="term" value="P:response to other organism"/>
    <property type="evidence" value="ECO:0007669"/>
    <property type="project" value="UniProtKB-ARBA"/>
</dbReference>
<dbReference type="InterPro" id="IPR002182">
    <property type="entry name" value="NB-ARC"/>
</dbReference>
<feature type="domain" description="R13L1/DRL21-like LRR repeat region" evidence="9">
    <location>
        <begin position="687"/>
        <end position="810"/>
    </location>
</feature>
<dbReference type="Pfam" id="PF00931">
    <property type="entry name" value="NB-ARC"/>
    <property type="match status" value="1"/>
</dbReference>
<feature type="domain" description="Disease resistance protein winged helix" evidence="8">
    <location>
        <begin position="428"/>
        <end position="495"/>
    </location>
</feature>
<dbReference type="Proteomes" id="UP000027138">
    <property type="component" value="Unassembled WGS sequence"/>
</dbReference>
<dbReference type="FunFam" id="1.10.10.10:FF:000322">
    <property type="entry name" value="Probable disease resistance protein At1g63360"/>
    <property type="match status" value="1"/>
</dbReference>
<dbReference type="PANTHER" id="PTHR36766:SF40">
    <property type="entry name" value="DISEASE RESISTANCE PROTEIN RGA3"/>
    <property type="match status" value="1"/>
</dbReference>
<keyword evidence="2" id="KW-0677">Repeat</keyword>
<dbReference type="InterPro" id="IPR027417">
    <property type="entry name" value="P-loop_NTPase"/>
</dbReference>
<reference evidence="10 11" key="1">
    <citation type="journal article" date="2014" name="PLoS ONE">
        <title>Global Analysis of Gene Expression Profiles in Physic Nut (Jatropha curcas L.) Seedlings Exposed to Salt Stress.</title>
        <authorList>
            <person name="Zhang L."/>
            <person name="Zhang C."/>
            <person name="Wu P."/>
            <person name="Chen Y."/>
            <person name="Li M."/>
            <person name="Jiang H."/>
            <person name="Wu G."/>
        </authorList>
    </citation>
    <scope>NUCLEOTIDE SEQUENCE [LARGE SCALE GENOMIC DNA]</scope>
    <source>
        <strain evidence="11">cv. GZQX0401</strain>
        <tissue evidence="10">Young leaves</tissue>
    </source>
</reference>
<dbReference type="InterPro" id="IPR056789">
    <property type="entry name" value="LRR_R13L1-DRL21"/>
</dbReference>
<dbReference type="PANTHER" id="PTHR36766">
    <property type="entry name" value="PLANT BROAD-SPECTRUM MILDEW RESISTANCE PROTEIN RPW8"/>
    <property type="match status" value="1"/>
</dbReference>
<dbReference type="Gene3D" id="3.80.10.10">
    <property type="entry name" value="Ribonuclease Inhibitor"/>
    <property type="match status" value="1"/>
</dbReference>
<dbReference type="EMBL" id="KK914226">
    <property type="protein sequence ID" value="KDP45868.1"/>
    <property type="molecule type" value="Genomic_DNA"/>
</dbReference>